<dbReference type="SUPFAM" id="SSF141729">
    <property type="entry name" value="FimD N-terminal domain-like"/>
    <property type="match status" value="1"/>
</dbReference>
<dbReference type="Gene3D" id="2.60.40.3110">
    <property type="match status" value="1"/>
</dbReference>
<dbReference type="PANTHER" id="PTHR30451">
    <property type="entry name" value="OUTER MEMBRANE USHER PROTEIN"/>
    <property type="match status" value="1"/>
</dbReference>
<dbReference type="InterPro" id="IPR042186">
    <property type="entry name" value="FimD_plug_dom"/>
</dbReference>
<dbReference type="InterPro" id="IPR043142">
    <property type="entry name" value="PapC-like_C_sf"/>
</dbReference>
<evidence type="ECO:0000256" key="5">
    <source>
        <dbReference type="ARBA" id="ARBA00022692"/>
    </source>
</evidence>
<comment type="similarity">
    <text evidence="2 9">Belongs to the fimbrial export usher family.</text>
</comment>
<protein>
    <submittedName>
        <fullName evidence="12">Fimbrial protein</fullName>
    </submittedName>
</protein>
<keyword evidence="9" id="KW-1029">Fimbrium biogenesis</keyword>
<evidence type="ECO:0000259" key="11">
    <source>
        <dbReference type="Pfam" id="PF13954"/>
    </source>
</evidence>
<evidence type="ECO:0000313" key="12">
    <source>
        <dbReference type="EMBL" id="KML46882.1"/>
    </source>
</evidence>
<feature type="domain" description="PapC-like C-terminal" evidence="10">
    <location>
        <begin position="782"/>
        <end position="846"/>
    </location>
</feature>
<dbReference type="Pfam" id="PF13953">
    <property type="entry name" value="PapC_C"/>
    <property type="match status" value="1"/>
</dbReference>
<dbReference type="PANTHER" id="PTHR30451:SF20">
    <property type="entry name" value="FIMBRIAE USHER"/>
    <property type="match status" value="1"/>
</dbReference>
<accession>A0A0J5W7T0</accession>
<keyword evidence="7 9" id="KW-0472">Membrane</keyword>
<evidence type="ECO:0000259" key="10">
    <source>
        <dbReference type="Pfam" id="PF13953"/>
    </source>
</evidence>
<dbReference type="Gene3D" id="2.60.40.2610">
    <property type="entry name" value="Outer membrane usher protein FimD, plug domain"/>
    <property type="match status" value="1"/>
</dbReference>
<dbReference type="Gene3D" id="3.10.20.410">
    <property type="match status" value="1"/>
</dbReference>
<dbReference type="Gene3D" id="2.60.40.2070">
    <property type="match status" value="1"/>
</dbReference>
<dbReference type="RefSeq" id="WP_048251250.1">
    <property type="nucleotide sequence ID" value="NZ_LDWR01000069.1"/>
</dbReference>
<dbReference type="AlphaFoldDB" id="A0A0J5W7T0"/>
<organism evidence="12 13">
    <name type="scientific">Burkholderia cepacia</name>
    <name type="common">Pseudomonas cepacia</name>
    <dbReference type="NCBI Taxonomy" id="292"/>
    <lineage>
        <taxon>Bacteria</taxon>
        <taxon>Pseudomonadati</taxon>
        <taxon>Pseudomonadota</taxon>
        <taxon>Betaproteobacteria</taxon>
        <taxon>Burkholderiales</taxon>
        <taxon>Burkholderiaceae</taxon>
        <taxon>Burkholderia</taxon>
        <taxon>Burkholderia cepacia complex</taxon>
    </lineage>
</organism>
<evidence type="ECO:0000256" key="8">
    <source>
        <dbReference type="ARBA" id="ARBA00023237"/>
    </source>
</evidence>
<dbReference type="Pfam" id="PF00577">
    <property type="entry name" value="Usher"/>
    <property type="match status" value="1"/>
</dbReference>
<keyword evidence="3 9" id="KW-0813">Transport</keyword>
<comment type="subcellular location">
    <subcellularLocation>
        <location evidence="1 9">Cell outer membrane</location>
        <topology evidence="1 9">Multi-pass membrane protein</topology>
    </subcellularLocation>
</comment>
<gene>
    <name evidence="12" type="ORF">VL15_34380</name>
</gene>
<feature type="domain" description="PapC N-terminal" evidence="11">
    <location>
        <begin position="59"/>
        <end position="206"/>
    </location>
</feature>
<comment type="caution">
    <text evidence="12">The sequence shown here is derived from an EMBL/GenBank/DDBJ whole genome shotgun (WGS) entry which is preliminary data.</text>
</comment>
<evidence type="ECO:0000256" key="3">
    <source>
        <dbReference type="ARBA" id="ARBA00022448"/>
    </source>
</evidence>
<evidence type="ECO:0000256" key="1">
    <source>
        <dbReference type="ARBA" id="ARBA00004571"/>
    </source>
</evidence>
<evidence type="ECO:0000256" key="4">
    <source>
        <dbReference type="ARBA" id="ARBA00022452"/>
    </source>
</evidence>
<sequence length="868" mass="91918">MNLFSQANESTLRMPRQNVLYSMVLSALAGWTAHADAATVHSDLHAESLTAATQVVSVEFDSGFLSRDTRGQVDVSRFEKGNTTAPGTYGADVYVNENLAATMQITFRASAQSADAQPCFDEAQLEAIGVDVDRLVPGVLSRLRDDRACVEVGSAIPDARAEFEFGEQRLRLSIPQTALRRSPRGYVGPERWDNGVTAGILNYNANVYSRRSNGGPTLTQGYVGLTSGVNVGAWHFRHEGSYSWSTGGAGRYQDIATYARRDLTALKSQLTVGESYTSGELFDSTQFRGVQLASDDRMLPDSVRGFAPVVRGVANSNAKVKISQNGLTIYETTVAPGAFEIDDLYPTGYGGDLIVQVTEADGSVHQFSVPYAAVPMSLRPGVHRYSFVAGTVRDTQSDRSPLFVQATWQQGLTNMVTGYTGATVAQGYLSGMIGVALNTRYGAFGFDVTQASTSVPGMKRFSGTSARLSYAKSITQTQTDVALAAYRYSTSGFFGLNDAMLARERVANGGPVDSVARQRSRTSLTVNQAFGERRGRLGLSASATSYWNRAGTDITYSATYSNTFKRITYGVSVLRQQNSMGRSDTQYYVSATIPLGRTSPVTATTSFSHSTTGENQALATISGSAGRDENVSYSVTANRASGTGNASNDGSGSVVYRGAFGELSATAGAGSGYQQGSIGIRGGMVAHRGGITLSQPLSETFAIVKADDAAGARVMNSPGARVDGRGYAIVPFLTPYSLNSVELNPEGLSTDVELKATTQQVAPRAGAVPLIEFSTVSGKSALIDAHLSDGSALPFGAAVVDDQGIEVGVVGQGSRILARGLDDSGTLTVRWNDAGDQICSIQYTLPIAKRGSAARGLRQLYSTCVAGQ</sequence>
<dbReference type="InterPro" id="IPR037224">
    <property type="entry name" value="PapC_N_sf"/>
</dbReference>
<dbReference type="GO" id="GO:0009279">
    <property type="term" value="C:cell outer membrane"/>
    <property type="evidence" value="ECO:0007669"/>
    <property type="project" value="UniProtKB-SubCell"/>
</dbReference>
<proteinExistence type="inferred from homology"/>
<dbReference type="GO" id="GO:0015473">
    <property type="term" value="F:fimbrial usher porin activity"/>
    <property type="evidence" value="ECO:0007669"/>
    <property type="project" value="InterPro"/>
</dbReference>
<evidence type="ECO:0000256" key="9">
    <source>
        <dbReference type="RuleBase" id="RU003884"/>
    </source>
</evidence>
<dbReference type="EMBL" id="LDWR01000069">
    <property type="protein sequence ID" value="KML46882.1"/>
    <property type="molecule type" value="Genomic_DNA"/>
</dbReference>
<dbReference type="FunFam" id="2.60.40.3110:FF:000001">
    <property type="entry name" value="Putative fimbrial outer membrane usher"/>
    <property type="match status" value="1"/>
</dbReference>
<keyword evidence="5 9" id="KW-0812">Transmembrane</keyword>
<dbReference type="GO" id="GO:0009297">
    <property type="term" value="P:pilus assembly"/>
    <property type="evidence" value="ECO:0007669"/>
    <property type="project" value="InterPro"/>
</dbReference>
<evidence type="ECO:0000313" key="13">
    <source>
        <dbReference type="Proteomes" id="UP000036338"/>
    </source>
</evidence>
<dbReference type="Proteomes" id="UP000036338">
    <property type="component" value="Unassembled WGS sequence"/>
</dbReference>
<keyword evidence="6" id="KW-0732">Signal</keyword>
<dbReference type="PATRIC" id="fig|292.27.peg.7824"/>
<dbReference type="InterPro" id="IPR025949">
    <property type="entry name" value="PapC-like_C"/>
</dbReference>
<reference evidence="12 13" key="1">
    <citation type="submission" date="2015-05" db="EMBL/GenBank/DDBJ databases">
        <title>Draft genome of Burkholderia cepacia LK29.</title>
        <authorList>
            <person name="Chan X.Y."/>
        </authorList>
    </citation>
    <scope>NUCLEOTIDE SEQUENCE [LARGE SCALE GENOMIC DNA]</scope>
    <source>
        <strain evidence="12 13">LK29</strain>
    </source>
</reference>
<dbReference type="PROSITE" id="PS01151">
    <property type="entry name" value="FIMBRIAL_USHER"/>
    <property type="match status" value="1"/>
</dbReference>
<name>A0A0J5W7T0_BURCE</name>
<keyword evidence="8 9" id="KW-0998">Cell outer membrane</keyword>
<dbReference type="InterPro" id="IPR025885">
    <property type="entry name" value="PapC_N"/>
</dbReference>
<evidence type="ECO:0000256" key="7">
    <source>
        <dbReference type="ARBA" id="ARBA00023136"/>
    </source>
</evidence>
<evidence type="ECO:0000256" key="2">
    <source>
        <dbReference type="ARBA" id="ARBA00008064"/>
    </source>
</evidence>
<dbReference type="InterPro" id="IPR000015">
    <property type="entry name" value="Fimb_usher"/>
</dbReference>
<keyword evidence="4" id="KW-1134">Transmembrane beta strand</keyword>
<dbReference type="Pfam" id="PF13954">
    <property type="entry name" value="PapC_N"/>
    <property type="match status" value="1"/>
</dbReference>
<dbReference type="InterPro" id="IPR018030">
    <property type="entry name" value="Fimbrial_membr_usher_CS"/>
</dbReference>
<evidence type="ECO:0000256" key="6">
    <source>
        <dbReference type="ARBA" id="ARBA00022729"/>
    </source>
</evidence>